<accession>A0A9E5DCE7</accession>
<dbReference type="RefSeq" id="WP_250868606.1">
    <property type="nucleotide sequence ID" value="NZ_JAGSOI010000041.1"/>
</dbReference>
<keyword evidence="2" id="KW-1185">Reference proteome</keyword>
<gene>
    <name evidence="1" type="ORF">KDK67_09785</name>
</gene>
<evidence type="ECO:0000313" key="1">
    <source>
        <dbReference type="EMBL" id="MCM1987268.1"/>
    </source>
</evidence>
<reference evidence="1" key="2">
    <citation type="submission" date="2021-04" db="EMBL/GenBank/DDBJ databases">
        <authorList>
            <person name="Dong X."/>
        </authorList>
    </citation>
    <scope>NUCLEOTIDE SEQUENCE</scope>
    <source>
        <strain evidence="1">LLY</strain>
    </source>
</reference>
<name>A0A9E5DCE7_9EURY</name>
<proteinExistence type="predicted"/>
<reference evidence="1" key="1">
    <citation type="journal article" date="2021" name="mSystems">
        <title>Bacteria and Archaea Synergistically Convert Glycine Betaine to Biogenic Methane in the Formosa Cold Seep of the South China Sea.</title>
        <authorList>
            <person name="Li L."/>
            <person name="Zhang W."/>
            <person name="Zhang S."/>
            <person name="Song L."/>
            <person name="Sun Q."/>
            <person name="Zhang H."/>
            <person name="Xiang H."/>
            <person name="Dong X."/>
        </authorList>
    </citation>
    <scope>NUCLEOTIDE SEQUENCE</scope>
    <source>
        <strain evidence="1">LLY</strain>
    </source>
</reference>
<protein>
    <submittedName>
        <fullName evidence="1">Uncharacterized protein</fullName>
    </submittedName>
</protein>
<dbReference type="EMBL" id="JAGSOI010000041">
    <property type="protein sequence ID" value="MCM1987268.1"/>
    <property type="molecule type" value="Genomic_DNA"/>
</dbReference>
<comment type="caution">
    <text evidence="1">The sequence shown here is derived from an EMBL/GenBank/DDBJ whole genome shotgun (WGS) entry which is preliminary data.</text>
</comment>
<sequence length="77" mass="8544">MTEYRKIIIRNEYADTWAAVKLWIAQFTDSPDDEISIALGTNAGVQSVEGVGATYVSPDSKSMQTYCEHGRTGTERI</sequence>
<organism evidence="1 2">
    <name type="scientific">Methanococcoides seepicolus</name>
    <dbReference type="NCBI Taxonomy" id="2828780"/>
    <lineage>
        <taxon>Archaea</taxon>
        <taxon>Methanobacteriati</taxon>
        <taxon>Methanobacteriota</taxon>
        <taxon>Stenosarchaea group</taxon>
        <taxon>Methanomicrobia</taxon>
        <taxon>Methanosarcinales</taxon>
        <taxon>Methanosarcinaceae</taxon>
        <taxon>Methanococcoides</taxon>
    </lineage>
</organism>
<evidence type="ECO:0000313" key="2">
    <source>
        <dbReference type="Proteomes" id="UP001056766"/>
    </source>
</evidence>
<dbReference type="Proteomes" id="UP001056766">
    <property type="component" value="Unassembled WGS sequence"/>
</dbReference>
<dbReference type="AlphaFoldDB" id="A0A9E5DCE7"/>